<dbReference type="InterPro" id="IPR002036">
    <property type="entry name" value="YbeY"/>
</dbReference>
<evidence type="ECO:0000313" key="10">
    <source>
        <dbReference type="EMBL" id="UQS81531.1"/>
    </source>
</evidence>
<evidence type="ECO:0000256" key="9">
    <source>
        <dbReference type="HAMAP-Rule" id="MF_00009"/>
    </source>
</evidence>
<keyword evidence="7 9" id="KW-0378">Hydrolase</keyword>
<comment type="function">
    <text evidence="9">Single strand-specific metallo-endoribonuclease involved in late-stage 70S ribosome quality control and in maturation of the 3' terminus of the 16S rRNA.</text>
</comment>
<reference evidence="10" key="1">
    <citation type="journal article" date="2022" name="Int. J. Syst. Evol. Microbiol.">
        <title>Apilactobacillus apisilvae sp. nov., Nicolia spurrieriana gen. nov. sp. nov., Bombilactobacillus folatiphilus sp. nov. and Bombilactobacillus thymidiniphilus sp. nov., four new lactic acid bacterial isolates from stingless bees Tetragonula carbonaria and Austroplebeia australis.</title>
        <authorList>
            <person name="Oliphant S.A."/>
            <person name="Watson-Haigh N.S."/>
            <person name="Sumby K.M."/>
            <person name="Gardner J."/>
            <person name="Groom S."/>
            <person name="Jiranek V."/>
        </authorList>
    </citation>
    <scope>NUCLEOTIDE SEQUENCE</scope>
    <source>
        <strain evidence="10">SG4_D2</strain>
    </source>
</reference>
<keyword evidence="3 9" id="KW-0698">rRNA processing</keyword>
<dbReference type="EC" id="3.1.-.-" evidence="9"/>
<proteinExistence type="inferred from homology"/>
<keyword evidence="2 9" id="KW-0690">Ribosome biogenesis</keyword>
<dbReference type="RefSeq" id="WP_249513802.1">
    <property type="nucleotide sequence ID" value="NZ_CP093366.1"/>
</dbReference>
<name>A0ABY4P7L9_9LACO</name>
<evidence type="ECO:0000256" key="6">
    <source>
        <dbReference type="ARBA" id="ARBA00022759"/>
    </source>
</evidence>
<dbReference type="Gene3D" id="3.40.390.30">
    <property type="entry name" value="Metalloproteases ('zincins'), catalytic domain"/>
    <property type="match status" value="1"/>
</dbReference>
<evidence type="ECO:0000256" key="4">
    <source>
        <dbReference type="ARBA" id="ARBA00022722"/>
    </source>
</evidence>
<evidence type="ECO:0000256" key="2">
    <source>
        <dbReference type="ARBA" id="ARBA00022517"/>
    </source>
</evidence>
<comment type="cofactor">
    <cofactor evidence="9">
        <name>Zn(2+)</name>
        <dbReference type="ChEBI" id="CHEBI:29105"/>
    </cofactor>
    <text evidence="9">Binds 1 zinc ion.</text>
</comment>
<accession>A0ABY4P7L9</accession>
<dbReference type="Proteomes" id="UP000831495">
    <property type="component" value="Chromosome"/>
</dbReference>
<feature type="binding site" evidence="9">
    <location>
        <position position="128"/>
    </location>
    <ligand>
        <name>Zn(2+)</name>
        <dbReference type="ChEBI" id="CHEBI:29105"/>
        <note>catalytic</note>
    </ligand>
</feature>
<keyword evidence="4 9" id="KW-0540">Nuclease</keyword>
<feature type="binding site" evidence="9">
    <location>
        <position position="124"/>
    </location>
    <ligand>
        <name>Zn(2+)</name>
        <dbReference type="ChEBI" id="CHEBI:29105"/>
        <note>catalytic</note>
    </ligand>
</feature>
<dbReference type="NCBIfam" id="TIGR00043">
    <property type="entry name" value="rRNA maturation RNase YbeY"/>
    <property type="match status" value="1"/>
</dbReference>
<keyword evidence="11" id="KW-1185">Reference proteome</keyword>
<evidence type="ECO:0000313" key="11">
    <source>
        <dbReference type="Proteomes" id="UP000831495"/>
    </source>
</evidence>
<evidence type="ECO:0000256" key="1">
    <source>
        <dbReference type="ARBA" id="ARBA00010875"/>
    </source>
</evidence>
<protein>
    <recommendedName>
        <fullName evidence="9">Endoribonuclease YbeY</fullName>
        <ecNumber evidence="9">3.1.-.-</ecNumber>
    </recommendedName>
</protein>
<dbReference type="EMBL" id="CP093366">
    <property type="protein sequence ID" value="UQS81531.1"/>
    <property type="molecule type" value="Genomic_DNA"/>
</dbReference>
<dbReference type="Pfam" id="PF02130">
    <property type="entry name" value="YbeY"/>
    <property type="match status" value="1"/>
</dbReference>
<evidence type="ECO:0000256" key="3">
    <source>
        <dbReference type="ARBA" id="ARBA00022552"/>
    </source>
</evidence>
<keyword evidence="8 9" id="KW-0862">Zinc</keyword>
<feature type="binding site" evidence="9">
    <location>
        <position position="134"/>
    </location>
    <ligand>
        <name>Zn(2+)</name>
        <dbReference type="ChEBI" id="CHEBI:29105"/>
        <note>catalytic</note>
    </ligand>
</feature>
<evidence type="ECO:0000256" key="5">
    <source>
        <dbReference type="ARBA" id="ARBA00022723"/>
    </source>
</evidence>
<organism evidence="10 11">
    <name type="scientific">Bombilactobacillus folatiphilus</name>
    <dbReference type="NCBI Taxonomy" id="2923362"/>
    <lineage>
        <taxon>Bacteria</taxon>
        <taxon>Bacillati</taxon>
        <taxon>Bacillota</taxon>
        <taxon>Bacilli</taxon>
        <taxon>Lactobacillales</taxon>
        <taxon>Lactobacillaceae</taxon>
        <taxon>Bombilactobacillus</taxon>
    </lineage>
</organism>
<dbReference type="InterPro" id="IPR023091">
    <property type="entry name" value="MetalPrtase_cat_dom_sf_prd"/>
</dbReference>
<dbReference type="PANTHER" id="PTHR46986:SF1">
    <property type="entry name" value="ENDORIBONUCLEASE YBEY, CHLOROPLASTIC"/>
    <property type="match status" value="1"/>
</dbReference>
<keyword evidence="9" id="KW-0963">Cytoplasm</keyword>
<sequence length="158" mass="17869">MNLEIYDAHQLVDAEHLKLARDLFEYGAQKIALPQQTEASMTFCTSEVIHQINLEYRNVDRPTDVISFAIEDGDDDGISSQALAEEFGIPRNIGDLFICPAVVQKQAQEYGHSFDREFGYTVVHGLLHLSGLDHIQDDEAEQMFGLQREILADFGLKR</sequence>
<keyword evidence="6 9" id="KW-0255">Endonuclease</keyword>
<dbReference type="HAMAP" id="MF_00009">
    <property type="entry name" value="Endoribonucl_YbeY"/>
    <property type="match status" value="1"/>
</dbReference>
<dbReference type="SUPFAM" id="SSF55486">
    <property type="entry name" value="Metalloproteases ('zincins'), catalytic domain"/>
    <property type="match status" value="1"/>
</dbReference>
<comment type="similarity">
    <text evidence="1 9">Belongs to the endoribonuclease YbeY family.</text>
</comment>
<dbReference type="PANTHER" id="PTHR46986">
    <property type="entry name" value="ENDORIBONUCLEASE YBEY, CHLOROPLASTIC"/>
    <property type="match status" value="1"/>
</dbReference>
<comment type="subcellular location">
    <subcellularLocation>
        <location evidence="9">Cytoplasm</location>
    </subcellularLocation>
</comment>
<evidence type="ECO:0000256" key="8">
    <source>
        <dbReference type="ARBA" id="ARBA00022833"/>
    </source>
</evidence>
<evidence type="ECO:0000256" key="7">
    <source>
        <dbReference type="ARBA" id="ARBA00022801"/>
    </source>
</evidence>
<keyword evidence="5 9" id="KW-0479">Metal-binding</keyword>
<gene>
    <name evidence="9 10" type="primary">ybeY</name>
    <name evidence="10" type="ORF">MOO45_04715</name>
</gene>